<dbReference type="PANTHER" id="PTHR47965">
    <property type="entry name" value="ASPARTYL PROTEASE-RELATED"/>
    <property type="match status" value="1"/>
</dbReference>
<dbReference type="PROSITE" id="PS51767">
    <property type="entry name" value="PEPTIDASE_A1"/>
    <property type="match status" value="1"/>
</dbReference>
<proteinExistence type="inferred from homology"/>
<gene>
    <name evidence="9" type="ORF">BATDEDRAFT_35725</name>
</gene>
<dbReference type="SUPFAM" id="SSF50630">
    <property type="entry name" value="Acid proteases"/>
    <property type="match status" value="1"/>
</dbReference>
<feature type="domain" description="Peptidase A1" evidence="8">
    <location>
        <begin position="50"/>
        <end position="395"/>
    </location>
</feature>
<reference evidence="9 10" key="1">
    <citation type="submission" date="2009-12" db="EMBL/GenBank/DDBJ databases">
        <title>The draft genome of Batrachochytrium dendrobatidis.</title>
        <authorList>
            <consortium name="US DOE Joint Genome Institute (JGI-PGF)"/>
            <person name="Kuo A."/>
            <person name="Salamov A."/>
            <person name="Schmutz J."/>
            <person name="Lucas S."/>
            <person name="Pitluck S."/>
            <person name="Rosenblum E."/>
            <person name="Stajich J."/>
            <person name="Eisen M."/>
            <person name="Grigoriev I.V."/>
        </authorList>
    </citation>
    <scope>NUCLEOTIDE SEQUENCE [LARGE SCALE GENOMIC DNA]</scope>
    <source>
        <strain evidence="10">JAM81 / FGSC 10211</strain>
    </source>
</reference>
<sequence length="441" mass="48631">MPGIFQCLLLVFQTAAAVQVQLHAPSLSGRSGTRLSKQPSKSNERAYSCFSIIINVGGVDIKSMVDSTSSDSVVPFSNLNNYNGPNISYTPFEEPSIEGYSRDVSWKGYGFSTDVFIPETGIPAVDAPIVGIFKQATEPALLDGQGRQAVFGLAYPSLAYYHTTPATIMDAWYEGRFIPNNEVGVELCPYKLSKKSHIDIGSTEVVPKCGTDGNPIAWVESPTNDRFTVSIKEILVNSMPVELPDDFQKKREGESISYSYIDTCATKVEFPYEVVDKLISAIVKSHAFVPKLDTPSISKFFWSGYPMTKSDFIIIWSRLPTLSIVMNANNPEKAEGSQSTVKVTLGPRDYMQQVGENAHAFSVSVGSDKLVVLGVPFMTRLRVVLDRAHKRIGFGPGCGCERSKDGHPTIQNEFNKIWHPKQKTSKCKLSRRVNALFSKPK</sequence>
<dbReference type="RefSeq" id="XP_006681136.1">
    <property type="nucleotide sequence ID" value="XM_006681073.1"/>
</dbReference>
<dbReference type="GeneID" id="18240856"/>
<dbReference type="PANTHER" id="PTHR47965:SF12">
    <property type="entry name" value="ASPARTIC PROTEINASE 3-RELATED"/>
    <property type="match status" value="1"/>
</dbReference>
<evidence type="ECO:0000313" key="10">
    <source>
        <dbReference type="Proteomes" id="UP000007241"/>
    </source>
</evidence>
<evidence type="ECO:0000313" key="9">
    <source>
        <dbReference type="EMBL" id="EGF78241.1"/>
    </source>
</evidence>
<evidence type="ECO:0000256" key="1">
    <source>
        <dbReference type="ARBA" id="ARBA00007447"/>
    </source>
</evidence>
<feature type="chain" id="PRO_5003312913" description="Peptidase A1 domain-containing protein" evidence="7">
    <location>
        <begin position="18"/>
        <end position="441"/>
    </location>
</feature>
<keyword evidence="5" id="KW-0378">Hydrolase</keyword>
<evidence type="ECO:0000256" key="7">
    <source>
        <dbReference type="SAM" id="SignalP"/>
    </source>
</evidence>
<evidence type="ECO:0000256" key="4">
    <source>
        <dbReference type="ARBA" id="ARBA00022750"/>
    </source>
</evidence>
<dbReference type="Gene3D" id="2.40.70.10">
    <property type="entry name" value="Acid Proteases"/>
    <property type="match status" value="1"/>
</dbReference>
<keyword evidence="6" id="KW-0865">Zymogen</keyword>
<organism evidence="9 10">
    <name type="scientific">Batrachochytrium dendrobatidis (strain JAM81 / FGSC 10211)</name>
    <name type="common">Frog chytrid fungus</name>
    <dbReference type="NCBI Taxonomy" id="684364"/>
    <lineage>
        <taxon>Eukaryota</taxon>
        <taxon>Fungi</taxon>
        <taxon>Fungi incertae sedis</taxon>
        <taxon>Chytridiomycota</taxon>
        <taxon>Chytridiomycota incertae sedis</taxon>
        <taxon>Chytridiomycetes</taxon>
        <taxon>Rhizophydiales</taxon>
        <taxon>Rhizophydiales incertae sedis</taxon>
        <taxon>Batrachochytrium</taxon>
    </lineage>
</organism>
<keyword evidence="3 7" id="KW-0732">Signal</keyword>
<evidence type="ECO:0000256" key="3">
    <source>
        <dbReference type="ARBA" id="ARBA00022729"/>
    </source>
</evidence>
<dbReference type="InterPro" id="IPR001461">
    <property type="entry name" value="Aspartic_peptidase_A1"/>
</dbReference>
<keyword evidence="4" id="KW-0064">Aspartyl protease</keyword>
<evidence type="ECO:0000259" key="8">
    <source>
        <dbReference type="PROSITE" id="PS51767"/>
    </source>
</evidence>
<dbReference type="FunFam" id="2.40.70.10:FF:000089">
    <property type="entry name" value="Uncharacterized protein"/>
    <property type="match status" value="1"/>
</dbReference>
<dbReference type="GO" id="GO:0006508">
    <property type="term" value="P:proteolysis"/>
    <property type="evidence" value="ECO:0007669"/>
    <property type="project" value="UniProtKB-KW"/>
</dbReference>
<dbReference type="EMBL" id="GL882889">
    <property type="protein sequence ID" value="EGF78241.1"/>
    <property type="molecule type" value="Genomic_DNA"/>
</dbReference>
<dbReference type="InParanoid" id="F4P8X0"/>
<accession>F4P8X0</accession>
<dbReference type="AlphaFoldDB" id="F4P8X0"/>
<dbReference type="Proteomes" id="UP000007241">
    <property type="component" value="Unassembled WGS sequence"/>
</dbReference>
<keyword evidence="10" id="KW-1185">Reference proteome</keyword>
<dbReference type="HOGENOM" id="CLU_037528_0_0_1"/>
<evidence type="ECO:0000256" key="5">
    <source>
        <dbReference type="ARBA" id="ARBA00022801"/>
    </source>
</evidence>
<evidence type="ECO:0000256" key="2">
    <source>
        <dbReference type="ARBA" id="ARBA00022670"/>
    </source>
</evidence>
<dbReference type="InterPro" id="IPR021109">
    <property type="entry name" value="Peptidase_aspartic_dom_sf"/>
</dbReference>
<dbReference type="InterPro" id="IPR033121">
    <property type="entry name" value="PEPTIDASE_A1"/>
</dbReference>
<evidence type="ECO:0000256" key="6">
    <source>
        <dbReference type="ARBA" id="ARBA00023145"/>
    </source>
</evidence>
<name>F4P8X0_BATDJ</name>
<comment type="similarity">
    <text evidence="1">Belongs to the peptidase A1 family.</text>
</comment>
<dbReference type="GO" id="GO:0004190">
    <property type="term" value="F:aspartic-type endopeptidase activity"/>
    <property type="evidence" value="ECO:0007669"/>
    <property type="project" value="UniProtKB-KW"/>
</dbReference>
<keyword evidence="2" id="KW-0645">Protease</keyword>
<feature type="signal peptide" evidence="7">
    <location>
        <begin position="1"/>
        <end position="17"/>
    </location>
</feature>
<dbReference type="OrthoDB" id="2152801at2759"/>
<protein>
    <recommendedName>
        <fullName evidence="8">Peptidase A1 domain-containing protein</fullName>
    </recommendedName>
</protein>